<organism evidence="1 2">
    <name type="scientific">Pluteus cervinus</name>
    <dbReference type="NCBI Taxonomy" id="181527"/>
    <lineage>
        <taxon>Eukaryota</taxon>
        <taxon>Fungi</taxon>
        <taxon>Dikarya</taxon>
        <taxon>Basidiomycota</taxon>
        <taxon>Agaricomycotina</taxon>
        <taxon>Agaricomycetes</taxon>
        <taxon>Agaricomycetidae</taxon>
        <taxon>Agaricales</taxon>
        <taxon>Pluteineae</taxon>
        <taxon>Pluteaceae</taxon>
        <taxon>Pluteus</taxon>
    </lineage>
</organism>
<evidence type="ECO:0000313" key="2">
    <source>
        <dbReference type="Proteomes" id="UP000308600"/>
    </source>
</evidence>
<dbReference type="Proteomes" id="UP000308600">
    <property type="component" value="Unassembled WGS sequence"/>
</dbReference>
<dbReference type="EMBL" id="ML209340">
    <property type="protein sequence ID" value="TFK58473.1"/>
    <property type="molecule type" value="Genomic_DNA"/>
</dbReference>
<evidence type="ECO:0000313" key="1">
    <source>
        <dbReference type="EMBL" id="TFK58473.1"/>
    </source>
</evidence>
<sequence length="159" mass="17382">MNAKTDRFQSDDVSDVSVPRALIETWGDPSSIRALHLKSTTLSGTLPLEGFPPLKQVIETAPFFSFSLFHGLSYSDLESAPPPPKINQATSKSFSRPLGVLLRLFRVILGPNIMGFTPALNFTDIQIPKTSQPFATPKSEALNMISKTITPETCPSEPH</sequence>
<protein>
    <submittedName>
        <fullName evidence="1">Uncharacterized protein</fullName>
    </submittedName>
</protein>
<accession>A0ACD2ZY37</accession>
<name>A0ACD2ZY37_9AGAR</name>
<gene>
    <name evidence="1" type="ORF">BDN72DRAFT_906695</name>
</gene>
<keyword evidence="2" id="KW-1185">Reference proteome</keyword>
<reference evidence="1 2" key="1">
    <citation type="journal article" date="2019" name="Nat. Ecol. Evol.">
        <title>Megaphylogeny resolves global patterns of mushroom evolution.</title>
        <authorList>
            <person name="Varga T."/>
            <person name="Krizsan K."/>
            <person name="Foldi C."/>
            <person name="Dima B."/>
            <person name="Sanchez-Garcia M."/>
            <person name="Sanchez-Ramirez S."/>
            <person name="Szollosi G.J."/>
            <person name="Szarkandi J.G."/>
            <person name="Papp V."/>
            <person name="Albert L."/>
            <person name="Andreopoulos W."/>
            <person name="Angelini C."/>
            <person name="Antonin V."/>
            <person name="Barry K.W."/>
            <person name="Bougher N.L."/>
            <person name="Buchanan P."/>
            <person name="Buyck B."/>
            <person name="Bense V."/>
            <person name="Catcheside P."/>
            <person name="Chovatia M."/>
            <person name="Cooper J."/>
            <person name="Damon W."/>
            <person name="Desjardin D."/>
            <person name="Finy P."/>
            <person name="Geml J."/>
            <person name="Haridas S."/>
            <person name="Hughes K."/>
            <person name="Justo A."/>
            <person name="Karasinski D."/>
            <person name="Kautmanova I."/>
            <person name="Kiss B."/>
            <person name="Kocsube S."/>
            <person name="Kotiranta H."/>
            <person name="LaButti K.M."/>
            <person name="Lechner B.E."/>
            <person name="Liimatainen K."/>
            <person name="Lipzen A."/>
            <person name="Lukacs Z."/>
            <person name="Mihaltcheva S."/>
            <person name="Morgado L.N."/>
            <person name="Niskanen T."/>
            <person name="Noordeloos M.E."/>
            <person name="Ohm R.A."/>
            <person name="Ortiz-Santana B."/>
            <person name="Ovrebo C."/>
            <person name="Racz N."/>
            <person name="Riley R."/>
            <person name="Savchenko A."/>
            <person name="Shiryaev A."/>
            <person name="Soop K."/>
            <person name="Spirin V."/>
            <person name="Szebenyi C."/>
            <person name="Tomsovsky M."/>
            <person name="Tulloss R.E."/>
            <person name="Uehling J."/>
            <person name="Grigoriev I.V."/>
            <person name="Vagvolgyi C."/>
            <person name="Papp T."/>
            <person name="Martin F.M."/>
            <person name="Miettinen O."/>
            <person name="Hibbett D.S."/>
            <person name="Nagy L.G."/>
        </authorList>
    </citation>
    <scope>NUCLEOTIDE SEQUENCE [LARGE SCALE GENOMIC DNA]</scope>
    <source>
        <strain evidence="1 2">NL-1719</strain>
    </source>
</reference>
<proteinExistence type="predicted"/>